<dbReference type="GO" id="GO:0005886">
    <property type="term" value="C:plasma membrane"/>
    <property type="evidence" value="ECO:0007669"/>
    <property type="project" value="UniProtKB-SubCell"/>
</dbReference>
<dbReference type="Gene3D" id="1.10.3720.10">
    <property type="entry name" value="MetI-like"/>
    <property type="match status" value="1"/>
</dbReference>
<comment type="subcellular location">
    <subcellularLocation>
        <location evidence="1 9">Cell membrane</location>
        <topology evidence="1 9">Multi-pass membrane protein</topology>
    </subcellularLocation>
</comment>
<feature type="transmembrane region" description="Helical" evidence="9">
    <location>
        <begin position="229"/>
        <end position="251"/>
    </location>
</feature>
<dbReference type="InterPro" id="IPR000515">
    <property type="entry name" value="MetI-like"/>
</dbReference>
<dbReference type="STRING" id="1631249.BQ8794_140194"/>
<evidence type="ECO:0000259" key="10">
    <source>
        <dbReference type="PROSITE" id="PS50928"/>
    </source>
</evidence>
<feature type="transmembrane region" description="Helical" evidence="9">
    <location>
        <begin position="109"/>
        <end position="128"/>
    </location>
</feature>
<keyword evidence="5 9" id="KW-0812">Transmembrane</keyword>
<dbReference type="InterPro" id="IPR035906">
    <property type="entry name" value="MetI-like_sf"/>
</dbReference>
<evidence type="ECO:0000256" key="6">
    <source>
        <dbReference type="ARBA" id="ARBA00022989"/>
    </source>
</evidence>
<proteinExistence type="inferred from homology"/>
<sequence length="272" mass="29224">MAGPSRLHGTGAAALRTLASWALPIVLLIAWEIASRSGVLATRLLPAPSAVAAAFWESLKNGTLLTHATISTERALKGLFIGGGIGFVLGVLAGISRPAEIVFDSSMQMLRNVPHLAIIPLVIPWFGIGEEAKIFLVAIGTAFPLYLNTFHGIRTVDPKLIEMARVYGLGPVPLFWRVILPGAMPSILVGLRFSLGLMWLTLIVAETISASSGIGYMTMNAREFLQTDVVVLGIIVYALLGKLADFITRLLEARALAWHPTYRRTVTRGATS</sequence>
<keyword evidence="3 9" id="KW-0813">Transport</keyword>
<keyword evidence="12" id="KW-1185">Reference proteome</keyword>
<organism evidence="11 12">
    <name type="scientific">Mesorhizobium prunaredense</name>
    <dbReference type="NCBI Taxonomy" id="1631249"/>
    <lineage>
        <taxon>Bacteria</taxon>
        <taxon>Pseudomonadati</taxon>
        <taxon>Pseudomonadota</taxon>
        <taxon>Alphaproteobacteria</taxon>
        <taxon>Hyphomicrobiales</taxon>
        <taxon>Phyllobacteriaceae</taxon>
        <taxon>Mesorhizobium</taxon>
    </lineage>
</organism>
<evidence type="ECO:0000313" key="11">
    <source>
        <dbReference type="EMBL" id="SIT54049.1"/>
    </source>
</evidence>
<evidence type="ECO:0000256" key="9">
    <source>
        <dbReference type="RuleBase" id="RU363032"/>
    </source>
</evidence>
<dbReference type="GO" id="GO:0042918">
    <property type="term" value="P:alkanesulfonate transmembrane transport"/>
    <property type="evidence" value="ECO:0007669"/>
    <property type="project" value="UniProtKB-ARBA"/>
</dbReference>
<dbReference type="PROSITE" id="PS50928">
    <property type="entry name" value="ABC_TM1"/>
    <property type="match status" value="1"/>
</dbReference>
<dbReference type="NCBIfam" id="NF008470">
    <property type="entry name" value="PRK11365.1"/>
    <property type="match status" value="1"/>
</dbReference>
<dbReference type="CDD" id="cd06261">
    <property type="entry name" value="TM_PBP2"/>
    <property type="match status" value="1"/>
</dbReference>
<comment type="similarity">
    <text evidence="2 9">Belongs to the binding-protein-dependent transport system permease family.</text>
</comment>
<protein>
    <submittedName>
        <fullName evidence="11">Alkanesulfonate transport protein (ABC superfamily, membrane)</fullName>
    </submittedName>
</protein>
<dbReference type="Pfam" id="PF00528">
    <property type="entry name" value="BPD_transp_1"/>
    <property type="match status" value="1"/>
</dbReference>
<dbReference type="AlphaFoldDB" id="A0A1R3V2H2"/>
<name>A0A1R3V2H2_9HYPH</name>
<feature type="transmembrane region" description="Helical" evidence="9">
    <location>
        <begin position="197"/>
        <end position="217"/>
    </location>
</feature>
<dbReference type="PANTHER" id="PTHR30151:SF38">
    <property type="entry name" value="ALIPHATIC SULFONATES TRANSPORT PERMEASE PROTEIN SSUC-RELATED"/>
    <property type="match status" value="1"/>
</dbReference>
<keyword evidence="4" id="KW-1003">Cell membrane</keyword>
<comment type="function">
    <text evidence="8">Probably part of an ABC transporter complex. Probably responsible for the translocation of the substrate across the membrane.</text>
</comment>
<feature type="transmembrane region" description="Helical" evidence="9">
    <location>
        <begin position="12"/>
        <end position="31"/>
    </location>
</feature>
<evidence type="ECO:0000256" key="1">
    <source>
        <dbReference type="ARBA" id="ARBA00004651"/>
    </source>
</evidence>
<evidence type="ECO:0000313" key="12">
    <source>
        <dbReference type="Proteomes" id="UP000188388"/>
    </source>
</evidence>
<evidence type="ECO:0000256" key="7">
    <source>
        <dbReference type="ARBA" id="ARBA00023136"/>
    </source>
</evidence>
<feature type="domain" description="ABC transmembrane type-1" evidence="10">
    <location>
        <begin position="68"/>
        <end position="248"/>
    </location>
</feature>
<keyword evidence="6 9" id="KW-1133">Transmembrane helix</keyword>
<gene>
    <name evidence="11" type="primary">ssuC</name>
    <name evidence="11" type="ORF">BQ8794_140194</name>
</gene>
<evidence type="ECO:0000256" key="4">
    <source>
        <dbReference type="ARBA" id="ARBA00022475"/>
    </source>
</evidence>
<dbReference type="Proteomes" id="UP000188388">
    <property type="component" value="Unassembled WGS sequence"/>
</dbReference>
<reference evidence="12" key="1">
    <citation type="submission" date="2017-01" db="EMBL/GenBank/DDBJ databases">
        <authorList>
            <person name="Brunel B."/>
        </authorList>
    </citation>
    <scope>NUCLEOTIDE SEQUENCE [LARGE SCALE GENOMIC DNA]</scope>
</reference>
<feature type="transmembrane region" description="Helical" evidence="9">
    <location>
        <begin position="76"/>
        <end position="97"/>
    </location>
</feature>
<feature type="transmembrane region" description="Helical" evidence="9">
    <location>
        <begin position="134"/>
        <end position="153"/>
    </location>
</feature>
<dbReference type="PANTHER" id="PTHR30151">
    <property type="entry name" value="ALKANE SULFONATE ABC TRANSPORTER-RELATED, MEMBRANE SUBUNIT"/>
    <property type="match status" value="1"/>
</dbReference>
<evidence type="ECO:0000256" key="8">
    <source>
        <dbReference type="ARBA" id="ARBA00056719"/>
    </source>
</evidence>
<dbReference type="EMBL" id="FTPD01000006">
    <property type="protein sequence ID" value="SIT54049.1"/>
    <property type="molecule type" value="Genomic_DNA"/>
</dbReference>
<accession>A0A1R3V2H2</accession>
<evidence type="ECO:0000256" key="2">
    <source>
        <dbReference type="ARBA" id="ARBA00009306"/>
    </source>
</evidence>
<dbReference type="FunFam" id="1.10.3720.10:FF:000003">
    <property type="entry name" value="Aliphatic sulfonate ABC transporter permease"/>
    <property type="match status" value="1"/>
</dbReference>
<dbReference type="SUPFAM" id="SSF161098">
    <property type="entry name" value="MetI-like"/>
    <property type="match status" value="1"/>
</dbReference>
<keyword evidence="7 9" id="KW-0472">Membrane</keyword>
<evidence type="ECO:0000256" key="3">
    <source>
        <dbReference type="ARBA" id="ARBA00022448"/>
    </source>
</evidence>
<evidence type="ECO:0000256" key="5">
    <source>
        <dbReference type="ARBA" id="ARBA00022692"/>
    </source>
</evidence>
<dbReference type="RefSeq" id="WP_077374554.1">
    <property type="nucleotide sequence ID" value="NZ_FTPD01000006.1"/>
</dbReference>